<feature type="compositionally biased region" description="Basic and acidic residues" evidence="1">
    <location>
        <begin position="304"/>
        <end position="314"/>
    </location>
</feature>
<dbReference type="AlphaFoldDB" id="A0A439DH29"/>
<dbReference type="Proteomes" id="UP000286045">
    <property type="component" value="Unassembled WGS sequence"/>
</dbReference>
<comment type="caution">
    <text evidence="2">The sequence shown here is derived from an EMBL/GenBank/DDBJ whole genome shotgun (WGS) entry which is preliminary data.</text>
</comment>
<accession>A0A439DH29</accession>
<dbReference type="EMBL" id="RYZI01000021">
    <property type="protein sequence ID" value="RWA13694.1"/>
    <property type="molecule type" value="Genomic_DNA"/>
</dbReference>
<gene>
    <name evidence="2" type="ORF">EKO27_g1422</name>
</gene>
<proteinExistence type="predicted"/>
<sequence>MDPEELQELFNLIHEALSHVPYAICGLGALIDHGLTGRKASRISILCPQESKNNVKAWAAASGYHVYADSVGVSMRSGTIRRVRIKYIDFGFESLQRTRSSFSGATVLGILSQLDNVAAGYLDNRKRGNERALQIVAGDVFFCLKTIASQRLRVEPQFLPTFLGEDFFADFTARYPEARPEMAKAGIDVSSVLVKHRTASTLRDHNEMLNQYGMAGDVVPPTPGQFEHMRDLKDNKSVYTIKEQDSHDIAEPMPRPPEQTYRHDGKNLDSNIESDQSTQDLRAPVRTPGRTDIGRSLTAPKTPKAVDRPVADWI</sequence>
<evidence type="ECO:0000313" key="2">
    <source>
        <dbReference type="EMBL" id="RWA13694.1"/>
    </source>
</evidence>
<protein>
    <submittedName>
        <fullName evidence="2">Uncharacterized protein</fullName>
    </submittedName>
</protein>
<feature type="region of interest" description="Disordered" evidence="1">
    <location>
        <begin position="243"/>
        <end position="314"/>
    </location>
</feature>
<dbReference type="STRING" id="363999.A0A439DH29"/>
<organism evidence="2 3">
    <name type="scientific">Xylaria grammica</name>
    <dbReference type="NCBI Taxonomy" id="363999"/>
    <lineage>
        <taxon>Eukaryota</taxon>
        <taxon>Fungi</taxon>
        <taxon>Dikarya</taxon>
        <taxon>Ascomycota</taxon>
        <taxon>Pezizomycotina</taxon>
        <taxon>Sordariomycetes</taxon>
        <taxon>Xylariomycetidae</taxon>
        <taxon>Xylariales</taxon>
        <taxon>Xylariaceae</taxon>
        <taxon>Xylaria</taxon>
    </lineage>
</organism>
<keyword evidence="3" id="KW-1185">Reference proteome</keyword>
<evidence type="ECO:0000313" key="3">
    <source>
        <dbReference type="Proteomes" id="UP000286045"/>
    </source>
</evidence>
<reference evidence="2 3" key="1">
    <citation type="submission" date="2018-12" db="EMBL/GenBank/DDBJ databases">
        <title>Draft genome sequence of Xylaria grammica IHI A82.</title>
        <authorList>
            <person name="Buettner E."/>
            <person name="Kellner H."/>
        </authorList>
    </citation>
    <scope>NUCLEOTIDE SEQUENCE [LARGE SCALE GENOMIC DNA]</scope>
    <source>
        <strain evidence="2 3">IHI A82</strain>
    </source>
</reference>
<evidence type="ECO:0000256" key="1">
    <source>
        <dbReference type="SAM" id="MobiDB-lite"/>
    </source>
</evidence>
<name>A0A439DH29_9PEZI</name>
<feature type="compositionally biased region" description="Polar residues" evidence="1">
    <location>
        <begin position="268"/>
        <end position="280"/>
    </location>
</feature>